<accession>B9TH05</accession>
<keyword evidence="2" id="KW-1185">Reference proteome</keyword>
<feature type="non-terminal residue" evidence="1">
    <location>
        <position position="347"/>
    </location>
</feature>
<dbReference type="AlphaFoldDB" id="B9TH05"/>
<organism evidence="1 2">
    <name type="scientific">Ricinus communis</name>
    <name type="common">Castor bean</name>
    <dbReference type="NCBI Taxonomy" id="3988"/>
    <lineage>
        <taxon>Eukaryota</taxon>
        <taxon>Viridiplantae</taxon>
        <taxon>Streptophyta</taxon>
        <taxon>Embryophyta</taxon>
        <taxon>Tracheophyta</taxon>
        <taxon>Spermatophyta</taxon>
        <taxon>Magnoliopsida</taxon>
        <taxon>eudicotyledons</taxon>
        <taxon>Gunneridae</taxon>
        <taxon>Pentapetalae</taxon>
        <taxon>rosids</taxon>
        <taxon>fabids</taxon>
        <taxon>Malpighiales</taxon>
        <taxon>Euphorbiaceae</taxon>
        <taxon>Acalyphoideae</taxon>
        <taxon>Acalypheae</taxon>
        <taxon>Ricinus</taxon>
    </lineage>
</organism>
<gene>
    <name evidence="1" type="ORF">RCOM_1999700</name>
</gene>
<proteinExistence type="predicted"/>
<name>B9TH05_RICCO</name>
<dbReference type="InParanoid" id="B9TH05"/>
<dbReference type="EMBL" id="EQ981105">
    <property type="protein sequence ID" value="EEF24859.1"/>
    <property type="molecule type" value="Genomic_DNA"/>
</dbReference>
<dbReference type="Proteomes" id="UP000008311">
    <property type="component" value="Unassembled WGS sequence"/>
</dbReference>
<evidence type="ECO:0000313" key="1">
    <source>
        <dbReference type="EMBL" id="EEF24859.1"/>
    </source>
</evidence>
<sequence>MSSRFIAVLRGLSTMHRTRRHGRTMCANARLVHPLEALADDAPLAGLTVDGAGQRPAGADLLDTDVALQLPGQFLGPALGGALALEQLIAIVDHGGVKHGGGKNGHDRLPKKVSRYCATAAPITPSPRRKPGAMERLRWRSSCVPWVPAFAGTTLLIASTGLEEVAGDGVGFAAAFHLMQRVVELFDEVRLIGVAPVVSIGVAEEAMFHGDLRRFFKWRVAASFVVFAFGLELVQRPLNGNAVVDIAIDAPQPKLDDIGLAVPAFLHAQQAGAHRLVEGSAADDEAGVVADGETVEILRPALARLRRQHVLAAHGHHLFFIQRQRVGPGPRLVLGVHVRRVQREAGA</sequence>
<evidence type="ECO:0000313" key="2">
    <source>
        <dbReference type="Proteomes" id="UP000008311"/>
    </source>
</evidence>
<protein>
    <submittedName>
        <fullName evidence="1">Uncharacterized protein</fullName>
    </submittedName>
</protein>
<reference evidence="2" key="1">
    <citation type="journal article" date="2010" name="Nat. Biotechnol.">
        <title>Draft genome sequence of the oilseed species Ricinus communis.</title>
        <authorList>
            <person name="Chan A.P."/>
            <person name="Crabtree J."/>
            <person name="Zhao Q."/>
            <person name="Lorenzi H."/>
            <person name="Orvis J."/>
            <person name="Puiu D."/>
            <person name="Melake-Berhan A."/>
            <person name="Jones K.M."/>
            <person name="Redman J."/>
            <person name="Chen G."/>
            <person name="Cahoon E.B."/>
            <person name="Gedil M."/>
            <person name="Stanke M."/>
            <person name="Haas B.J."/>
            <person name="Wortman J.R."/>
            <person name="Fraser-Liggett C.M."/>
            <person name="Ravel J."/>
            <person name="Rabinowicz P.D."/>
        </authorList>
    </citation>
    <scope>NUCLEOTIDE SEQUENCE [LARGE SCALE GENOMIC DNA]</scope>
    <source>
        <strain evidence="2">cv. Hale</strain>
    </source>
</reference>